<sequence length="387" mass="43572">MDDRLIRTAPFLFDLVSEEGRIVYANATEERELGFRPGKLAGVGFELVYPPQSRQLIERVLRSEATTPLTFARLQVRSAERKLIEVAANIDIVEDAELGRCARIVKFPLDDTLRQIDAMRRENELLSSIVFSARDASYCVEFIEPVDLTAPEHEIIRQVFENRCCWRYCNEAMSRLYKLPIGDDLNTRNVREVFPRNPDNEVFVRTLIQANWNIDAALSRDHRYDGVDVFIENDVRADIRDGQLHRFWGVVREVNARRMQERDLAVQAATALDILAAVADPIIVTDGAGQIIGANPAVEWSLGWPADTVLGRDLGDLLRLRQDIKDLLAAARPPQLAQRVEGQAMHRDGGALPCLAIVSALQREDQEPRCVLSLRLTPGAARIGRAS</sequence>
<gene>
    <name evidence="1" type="ORF">JHL16_14635</name>
</gene>
<dbReference type="EMBL" id="JAENHL010000007">
    <property type="protein sequence ID" value="MBK1867592.1"/>
    <property type="molecule type" value="Genomic_DNA"/>
</dbReference>
<reference evidence="1" key="1">
    <citation type="submission" date="2021-01" db="EMBL/GenBank/DDBJ databases">
        <authorList>
            <person name="Sun Q."/>
        </authorList>
    </citation>
    <scope>NUCLEOTIDE SEQUENCE</scope>
    <source>
        <strain evidence="1">YIM B02566</strain>
    </source>
</reference>
<comment type="caution">
    <text evidence="1">The sequence shown here is derived from an EMBL/GenBank/DDBJ whole genome shotgun (WGS) entry which is preliminary data.</text>
</comment>
<evidence type="ECO:0000313" key="1">
    <source>
        <dbReference type="EMBL" id="MBK1867592.1"/>
    </source>
</evidence>
<protein>
    <submittedName>
        <fullName evidence="1">PAS domain-containing protein</fullName>
    </submittedName>
</protein>
<dbReference type="Proteomes" id="UP000616151">
    <property type="component" value="Unassembled WGS sequence"/>
</dbReference>
<name>A0ACC5R4N3_9HYPH</name>
<proteinExistence type="predicted"/>
<keyword evidence="2" id="KW-1185">Reference proteome</keyword>
<organism evidence="1 2">
    <name type="scientific">Taklimakanibacter albus</name>
    <dbReference type="NCBI Taxonomy" id="2800327"/>
    <lineage>
        <taxon>Bacteria</taxon>
        <taxon>Pseudomonadati</taxon>
        <taxon>Pseudomonadota</taxon>
        <taxon>Alphaproteobacteria</taxon>
        <taxon>Hyphomicrobiales</taxon>
        <taxon>Aestuariivirgaceae</taxon>
        <taxon>Taklimakanibacter</taxon>
    </lineage>
</organism>
<evidence type="ECO:0000313" key="2">
    <source>
        <dbReference type="Proteomes" id="UP000616151"/>
    </source>
</evidence>
<accession>A0ACC5R4N3</accession>